<dbReference type="RefSeq" id="WP_136781828.1">
    <property type="nucleotide sequence ID" value="NZ_SWCO01000005.1"/>
</dbReference>
<keyword evidence="3" id="KW-0547">Nucleotide-binding</keyword>
<dbReference type="InterPro" id="IPR002173">
    <property type="entry name" value="Carboh/pur_kinase_PfkB_CS"/>
</dbReference>
<protein>
    <submittedName>
        <fullName evidence="7">Sugar kinase</fullName>
    </submittedName>
</protein>
<evidence type="ECO:0000256" key="2">
    <source>
        <dbReference type="ARBA" id="ARBA00022679"/>
    </source>
</evidence>
<evidence type="ECO:0000313" key="7">
    <source>
        <dbReference type="EMBL" id="TKB03108.1"/>
    </source>
</evidence>
<comment type="caution">
    <text evidence="7">The sequence shown here is derived from an EMBL/GenBank/DDBJ whole genome shotgun (WGS) entry which is preliminary data.</text>
</comment>
<dbReference type="InterPro" id="IPR011611">
    <property type="entry name" value="PfkB_dom"/>
</dbReference>
<keyword evidence="5" id="KW-0067">ATP-binding</keyword>
<dbReference type="InterPro" id="IPR050306">
    <property type="entry name" value="PfkB_Carbo_kinase"/>
</dbReference>
<evidence type="ECO:0000259" key="6">
    <source>
        <dbReference type="Pfam" id="PF00294"/>
    </source>
</evidence>
<dbReference type="Gene3D" id="3.40.1190.20">
    <property type="match status" value="1"/>
</dbReference>
<dbReference type="EMBL" id="SWCO01000005">
    <property type="protein sequence ID" value="TKB03108.1"/>
    <property type="molecule type" value="Genomic_DNA"/>
</dbReference>
<name>A0A4U0ZF94_9ALTE</name>
<dbReference type="GO" id="GO:0016301">
    <property type="term" value="F:kinase activity"/>
    <property type="evidence" value="ECO:0007669"/>
    <property type="project" value="UniProtKB-KW"/>
</dbReference>
<dbReference type="SUPFAM" id="SSF53613">
    <property type="entry name" value="Ribokinase-like"/>
    <property type="match status" value="1"/>
</dbReference>
<dbReference type="CDD" id="cd01166">
    <property type="entry name" value="KdgK"/>
    <property type="match status" value="1"/>
</dbReference>
<organism evidence="7 8">
    <name type="scientific">Alteromonas portus</name>
    <dbReference type="NCBI Taxonomy" id="2565549"/>
    <lineage>
        <taxon>Bacteria</taxon>
        <taxon>Pseudomonadati</taxon>
        <taxon>Pseudomonadota</taxon>
        <taxon>Gammaproteobacteria</taxon>
        <taxon>Alteromonadales</taxon>
        <taxon>Alteromonadaceae</taxon>
        <taxon>Alteromonas/Salinimonas group</taxon>
        <taxon>Alteromonas</taxon>
    </lineage>
</organism>
<keyword evidence="8" id="KW-1185">Reference proteome</keyword>
<comment type="similarity">
    <text evidence="1">Belongs to the carbohydrate kinase PfkB family.</text>
</comment>
<evidence type="ECO:0000256" key="1">
    <source>
        <dbReference type="ARBA" id="ARBA00010688"/>
    </source>
</evidence>
<keyword evidence="4 7" id="KW-0418">Kinase</keyword>
<evidence type="ECO:0000256" key="5">
    <source>
        <dbReference type="ARBA" id="ARBA00022840"/>
    </source>
</evidence>
<dbReference type="Pfam" id="PF00294">
    <property type="entry name" value="PfkB"/>
    <property type="match status" value="1"/>
</dbReference>
<dbReference type="AlphaFoldDB" id="A0A4U0ZF94"/>
<evidence type="ECO:0000256" key="4">
    <source>
        <dbReference type="ARBA" id="ARBA00022777"/>
    </source>
</evidence>
<keyword evidence="2" id="KW-0808">Transferase</keyword>
<dbReference type="PROSITE" id="PS00584">
    <property type="entry name" value="PFKB_KINASES_2"/>
    <property type="match status" value="1"/>
</dbReference>
<dbReference type="GO" id="GO:0005524">
    <property type="term" value="F:ATP binding"/>
    <property type="evidence" value="ECO:0007669"/>
    <property type="project" value="UniProtKB-KW"/>
</dbReference>
<dbReference type="InterPro" id="IPR029056">
    <property type="entry name" value="Ribokinase-like"/>
</dbReference>
<gene>
    <name evidence="7" type="ORF">E5672_08630</name>
</gene>
<dbReference type="Proteomes" id="UP000305471">
    <property type="component" value="Unassembled WGS sequence"/>
</dbReference>
<evidence type="ECO:0000256" key="3">
    <source>
        <dbReference type="ARBA" id="ARBA00022741"/>
    </source>
</evidence>
<feature type="domain" description="Carbohydrate kinase PfkB" evidence="6">
    <location>
        <begin position="34"/>
        <end position="297"/>
    </location>
</feature>
<dbReference type="PANTHER" id="PTHR43085">
    <property type="entry name" value="HEXOKINASE FAMILY MEMBER"/>
    <property type="match status" value="1"/>
</dbReference>
<sequence length="313" mass="33931">MNKIVTMGEILVEIMTTEVGQSFRQPGALAGPYPSGAPAIFIDQVAKLNQPCGIISSVGDDDFGALNMFRLSNDGVDISGISVNKKIATGTAFVTYQKNGSRDFIFNYTNSACAHFSLTPSAKLLLKNCTHFHVMGSSLFSFRIIDEMKKAIEIVKNNGGSISFDPNIRKEMLKIPEMRQALNFILEYTDIFLPSGADISMLTSSNKENEAIEEILDLGVREIAIKRGRNGGSFYNRSELISLPPFASDEVDPTGAGDCFGAAFVVCRLKGMSPEDSLRYANAAGALAVARKGPMEGTSTFSELDTFIERCAK</sequence>
<reference evidence="7 8" key="1">
    <citation type="submission" date="2019-04" db="EMBL/GenBank/DDBJ databases">
        <title>Alteromonas portus sp. nov., an alginate lyase-excreting marine bacterium.</title>
        <authorList>
            <person name="Huang H."/>
            <person name="Mo K."/>
            <person name="Bao S."/>
        </authorList>
    </citation>
    <scope>NUCLEOTIDE SEQUENCE [LARGE SCALE GENOMIC DNA]</scope>
    <source>
        <strain evidence="7 8">HB161718</strain>
    </source>
</reference>
<evidence type="ECO:0000313" key="8">
    <source>
        <dbReference type="Proteomes" id="UP000305471"/>
    </source>
</evidence>
<proteinExistence type="inferred from homology"/>
<accession>A0A4U0ZF94</accession>
<dbReference type="PANTHER" id="PTHR43085:SF1">
    <property type="entry name" value="PSEUDOURIDINE KINASE-RELATED"/>
    <property type="match status" value="1"/>
</dbReference>
<dbReference type="OrthoDB" id="9779730at2"/>